<feature type="chain" id="PRO_5024947866" description="Outer membrane protein beta-barrel domain-containing protein" evidence="1">
    <location>
        <begin position="28"/>
        <end position="260"/>
    </location>
</feature>
<name>A0A653A3M5_UNCDX</name>
<organism evidence="2">
    <name type="scientific">Uncultured Desulfatiglans sp</name>
    <dbReference type="NCBI Taxonomy" id="1748965"/>
    <lineage>
        <taxon>Bacteria</taxon>
        <taxon>Pseudomonadati</taxon>
        <taxon>Thermodesulfobacteriota</taxon>
        <taxon>Desulfobacteria</taxon>
        <taxon>Desulfatiglandales</taxon>
        <taxon>Desulfatiglandaceae</taxon>
        <taxon>Desulfatiglans</taxon>
        <taxon>environmental samples</taxon>
    </lineage>
</organism>
<proteinExistence type="predicted"/>
<dbReference type="AlphaFoldDB" id="A0A653A3M5"/>
<feature type="signal peptide" evidence="1">
    <location>
        <begin position="1"/>
        <end position="27"/>
    </location>
</feature>
<protein>
    <recommendedName>
        <fullName evidence="3">Outer membrane protein beta-barrel domain-containing protein</fullName>
    </recommendedName>
</protein>
<accession>A0A653A3M5</accession>
<dbReference type="Pfam" id="PF09694">
    <property type="entry name" value="Gcw_chp"/>
    <property type="match status" value="1"/>
</dbReference>
<evidence type="ECO:0008006" key="3">
    <source>
        <dbReference type="Google" id="ProtNLM"/>
    </source>
</evidence>
<sequence>MKMFKHLSRVVLIIAVLLSAAAVPTRAEEEPAPTASADVAFMSQYIWRGYELSKDSLVIQPSVTVGYMGFSLNLWGNIDTDVYGDDRNEAQWNETDLTFGYERTVGPVNLGAGYIYYALDGLDDSQELYASAGLDVFLSPTLTIYREIAHVPAWYLKLGISHSFELPREISLDLGASAGYYFSDDDDFSEAGNPNEKYRSLHDGLVSVGLTIPLGDYFSCAPMIAYSFPLSSEADDLITDASYSQDSDFFFGGVTFSLAF</sequence>
<reference evidence="2" key="1">
    <citation type="submission" date="2018-07" db="EMBL/GenBank/DDBJ databases">
        <authorList>
            <consortium name="Genoscope - CEA"/>
            <person name="William W."/>
        </authorList>
    </citation>
    <scope>NUCLEOTIDE SEQUENCE</scope>
    <source>
        <strain evidence="2">IK1</strain>
    </source>
</reference>
<dbReference type="InterPro" id="IPR010239">
    <property type="entry name" value="CHP02001"/>
</dbReference>
<evidence type="ECO:0000313" key="2">
    <source>
        <dbReference type="EMBL" id="VBB42548.1"/>
    </source>
</evidence>
<dbReference type="EMBL" id="UPXX01000013">
    <property type="protein sequence ID" value="VBB42548.1"/>
    <property type="molecule type" value="Genomic_DNA"/>
</dbReference>
<keyword evidence="1" id="KW-0732">Signal</keyword>
<gene>
    <name evidence="2" type="ORF">TRIP_B200688</name>
</gene>
<evidence type="ECO:0000256" key="1">
    <source>
        <dbReference type="SAM" id="SignalP"/>
    </source>
</evidence>